<proteinExistence type="predicted"/>
<dbReference type="AlphaFoldDB" id="A0A9P1CCK8"/>
<sequence>MFSVIAFQTGWHNLTRVLSDADWDRAKVLVFATLLTIWIWTDIPKSSWQDNSVFSFVETFAGEAQATMAFRSSDFRSARLDLKYMSAEADRTALAIILRGDVDKGWWNHYGLKCASWTAVNSGTSGRMLLLMMVAVCLNAVITLEQPYSSFFEFYPRFRDFSRMLQHTGGPHAVHNTSRYMLHYGGPTPKRHYAFANTHHIDKLNLGQLRGWIQKKEALTELGQTYDLVDKYVDASGQPRWKGNKRLRSSECYPQKFGQKLVEMFYRMIKEKRGMPELPEHVPSAAETFASMSFDDMWQEAFMADVCHYLRALGVVFI</sequence>
<dbReference type="EMBL" id="CAMXCT010001285">
    <property type="protein sequence ID" value="CAI3988633.1"/>
    <property type="molecule type" value="Genomic_DNA"/>
</dbReference>
<protein>
    <submittedName>
        <fullName evidence="1">Uncharacterized protein</fullName>
    </submittedName>
</protein>
<dbReference type="EMBL" id="CAMXCT020001285">
    <property type="protein sequence ID" value="CAL1142008.1"/>
    <property type="molecule type" value="Genomic_DNA"/>
</dbReference>
<name>A0A9P1CCK8_9DINO</name>
<evidence type="ECO:0000313" key="2">
    <source>
        <dbReference type="EMBL" id="CAL1142008.1"/>
    </source>
</evidence>
<gene>
    <name evidence="1" type="ORF">C1SCF055_LOCUS15773</name>
</gene>
<accession>A0A9P1CCK8</accession>
<dbReference type="Proteomes" id="UP001152797">
    <property type="component" value="Unassembled WGS sequence"/>
</dbReference>
<comment type="caution">
    <text evidence="1">The sequence shown here is derived from an EMBL/GenBank/DDBJ whole genome shotgun (WGS) entry which is preliminary data.</text>
</comment>
<keyword evidence="3" id="KW-1185">Reference proteome</keyword>
<evidence type="ECO:0000313" key="1">
    <source>
        <dbReference type="EMBL" id="CAI3988633.1"/>
    </source>
</evidence>
<dbReference type="OrthoDB" id="410769at2759"/>
<organism evidence="1">
    <name type="scientific">Cladocopium goreaui</name>
    <dbReference type="NCBI Taxonomy" id="2562237"/>
    <lineage>
        <taxon>Eukaryota</taxon>
        <taxon>Sar</taxon>
        <taxon>Alveolata</taxon>
        <taxon>Dinophyceae</taxon>
        <taxon>Suessiales</taxon>
        <taxon>Symbiodiniaceae</taxon>
        <taxon>Cladocopium</taxon>
    </lineage>
</organism>
<reference evidence="2" key="2">
    <citation type="submission" date="2024-04" db="EMBL/GenBank/DDBJ databases">
        <authorList>
            <person name="Chen Y."/>
            <person name="Shah S."/>
            <person name="Dougan E. K."/>
            <person name="Thang M."/>
            <person name="Chan C."/>
        </authorList>
    </citation>
    <scope>NUCLEOTIDE SEQUENCE [LARGE SCALE GENOMIC DNA]</scope>
</reference>
<evidence type="ECO:0000313" key="3">
    <source>
        <dbReference type="Proteomes" id="UP001152797"/>
    </source>
</evidence>
<reference evidence="1" key="1">
    <citation type="submission" date="2022-10" db="EMBL/GenBank/DDBJ databases">
        <authorList>
            <person name="Chen Y."/>
            <person name="Dougan E. K."/>
            <person name="Chan C."/>
            <person name="Rhodes N."/>
            <person name="Thang M."/>
        </authorList>
    </citation>
    <scope>NUCLEOTIDE SEQUENCE</scope>
</reference>
<dbReference type="EMBL" id="CAMXCT030001285">
    <property type="protein sequence ID" value="CAL4775945.1"/>
    <property type="molecule type" value="Genomic_DNA"/>
</dbReference>